<keyword evidence="2" id="KW-1185">Reference proteome</keyword>
<dbReference type="InParanoid" id="A0A804P296"/>
<reference evidence="2" key="1">
    <citation type="journal article" date="2009" name="Science">
        <title>The B73 maize genome: complexity, diversity, and dynamics.</title>
        <authorList>
            <person name="Schnable P.S."/>
            <person name="Ware D."/>
            <person name="Fulton R.S."/>
            <person name="Stein J.C."/>
            <person name="Wei F."/>
            <person name="Pasternak S."/>
            <person name="Liang C."/>
            <person name="Zhang J."/>
            <person name="Fulton L."/>
            <person name="Graves T.A."/>
            <person name="Minx P."/>
            <person name="Reily A.D."/>
            <person name="Courtney L."/>
            <person name="Kruchowski S.S."/>
            <person name="Tomlinson C."/>
            <person name="Strong C."/>
            <person name="Delehaunty K."/>
            <person name="Fronick C."/>
            <person name="Courtney B."/>
            <person name="Rock S.M."/>
            <person name="Belter E."/>
            <person name="Du F."/>
            <person name="Kim K."/>
            <person name="Abbott R.M."/>
            <person name="Cotton M."/>
            <person name="Levy A."/>
            <person name="Marchetto P."/>
            <person name="Ochoa K."/>
            <person name="Jackson S.M."/>
            <person name="Gillam B."/>
            <person name="Chen W."/>
            <person name="Yan L."/>
            <person name="Higginbotham J."/>
            <person name="Cardenas M."/>
            <person name="Waligorski J."/>
            <person name="Applebaum E."/>
            <person name="Phelps L."/>
            <person name="Falcone J."/>
            <person name="Kanchi K."/>
            <person name="Thane T."/>
            <person name="Scimone A."/>
            <person name="Thane N."/>
            <person name="Henke J."/>
            <person name="Wang T."/>
            <person name="Ruppert J."/>
            <person name="Shah N."/>
            <person name="Rotter K."/>
            <person name="Hodges J."/>
            <person name="Ingenthron E."/>
            <person name="Cordes M."/>
            <person name="Kohlberg S."/>
            <person name="Sgro J."/>
            <person name="Delgado B."/>
            <person name="Mead K."/>
            <person name="Chinwalla A."/>
            <person name="Leonard S."/>
            <person name="Crouse K."/>
            <person name="Collura K."/>
            <person name="Kudrna D."/>
            <person name="Currie J."/>
            <person name="He R."/>
            <person name="Angelova A."/>
            <person name="Rajasekar S."/>
            <person name="Mueller T."/>
            <person name="Lomeli R."/>
            <person name="Scara G."/>
            <person name="Ko A."/>
            <person name="Delaney K."/>
            <person name="Wissotski M."/>
            <person name="Lopez G."/>
            <person name="Campos D."/>
            <person name="Braidotti M."/>
            <person name="Ashley E."/>
            <person name="Golser W."/>
            <person name="Kim H."/>
            <person name="Lee S."/>
            <person name="Lin J."/>
            <person name="Dujmic Z."/>
            <person name="Kim W."/>
            <person name="Talag J."/>
            <person name="Zuccolo A."/>
            <person name="Fan C."/>
            <person name="Sebastian A."/>
            <person name="Kramer M."/>
            <person name="Spiegel L."/>
            <person name="Nascimento L."/>
            <person name="Zutavern T."/>
            <person name="Miller B."/>
            <person name="Ambroise C."/>
            <person name="Muller S."/>
            <person name="Spooner W."/>
            <person name="Narechania A."/>
            <person name="Ren L."/>
            <person name="Wei S."/>
            <person name="Kumari S."/>
            <person name="Faga B."/>
            <person name="Levy M.J."/>
            <person name="McMahan L."/>
            <person name="Van Buren P."/>
            <person name="Vaughn M.W."/>
            <person name="Ying K."/>
            <person name="Yeh C.-T."/>
            <person name="Emrich S.J."/>
            <person name="Jia Y."/>
            <person name="Kalyanaraman A."/>
            <person name="Hsia A.-P."/>
            <person name="Barbazuk W.B."/>
            <person name="Baucom R.S."/>
            <person name="Brutnell T.P."/>
            <person name="Carpita N.C."/>
            <person name="Chaparro C."/>
            <person name="Chia J.-M."/>
            <person name="Deragon J.-M."/>
            <person name="Estill J.C."/>
            <person name="Fu Y."/>
            <person name="Jeddeloh J.A."/>
            <person name="Han Y."/>
            <person name="Lee H."/>
            <person name="Li P."/>
            <person name="Lisch D.R."/>
            <person name="Liu S."/>
            <person name="Liu Z."/>
            <person name="Nagel D.H."/>
            <person name="McCann M.C."/>
            <person name="SanMiguel P."/>
            <person name="Myers A.M."/>
            <person name="Nettleton D."/>
            <person name="Nguyen J."/>
            <person name="Penning B.W."/>
            <person name="Ponnala L."/>
            <person name="Schneider K.L."/>
            <person name="Schwartz D.C."/>
            <person name="Sharma A."/>
            <person name="Soderlund C."/>
            <person name="Springer N.M."/>
            <person name="Sun Q."/>
            <person name="Wang H."/>
            <person name="Waterman M."/>
            <person name="Westerman R."/>
            <person name="Wolfgruber T.K."/>
            <person name="Yang L."/>
            <person name="Yu Y."/>
            <person name="Zhang L."/>
            <person name="Zhou S."/>
            <person name="Zhu Q."/>
            <person name="Bennetzen J.L."/>
            <person name="Dawe R.K."/>
            <person name="Jiang J."/>
            <person name="Jiang N."/>
            <person name="Presting G.G."/>
            <person name="Wessler S.R."/>
            <person name="Aluru S."/>
            <person name="Martienssen R.A."/>
            <person name="Clifton S.W."/>
            <person name="McCombie W.R."/>
            <person name="Wing R.A."/>
            <person name="Wilson R.K."/>
        </authorList>
    </citation>
    <scope>NUCLEOTIDE SEQUENCE [LARGE SCALE GENOMIC DNA]</scope>
    <source>
        <strain evidence="2">cv. B73</strain>
    </source>
</reference>
<sequence length="110" mass="13096">MDHQQTIQILLTRNYAANIDQSLCCLASQILIYDHRRNNLWYVQLVSSINSYVYLLPFDMRMLGEKLETFSSTRTIHHWTVMQLLRSPILDPLWSSEIIWVFNRHGRRCG</sequence>
<name>A0A804P296_MAIZE</name>
<protein>
    <submittedName>
        <fullName evidence="1">Uncharacterized protein</fullName>
    </submittedName>
</protein>
<dbReference type="Proteomes" id="UP000007305">
    <property type="component" value="Chromosome 4"/>
</dbReference>
<reference evidence="1" key="3">
    <citation type="submission" date="2021-05" db="UniProtKB">
        <authorList>
            <consortium name="EnsemblPlants"/>
        </authorList>
    </citation>
    <scope>IDENTIFICATION</scope>
    <source>
        <strain evidence="1">cv. B73</strain>
    </source>
</reference>
<reference evidence="1" key="2">
    <citation type="submission" date="2019-07" db="EMBL/GenBank/DDBJ databases">
        <authorList>
            <person name="Seetharam A."/>
            <person name="Woodhouse M."/>
            <person name="Cannon E."/>
        </authorList>
    </citation>
    <scope>NUCLEOTIDE SEQUENCE [LARGE SCALE GENOMIC DNA]</scope>
    <source>
        <strain evidence="1">cv. B73</strain>
    </source>
</reference>
<dbReference type="AlphaFoldDB" id="A0A804P296"/>
<proteinExistence type="predicted"/>
<evidence type="ECO:0000313" key="2">
    <source>
        <dbReference type="Proteomes" id="UP000007305"/>
    </source>
</evidence>
<dbReference type="Gramene" id="Zm00001eb203580_T001">
    <property type="protein sequence ID" value="Zm00001eb203580_P001"/>
    <property type="gene ID" value="Zm00001eb203580"/>
</dbReference>
<dbReference type="EnsemblPlants" id="Zm00001eb203580_T001">
    <property type="protein sequence ID" value="Zm00001eb203580_P001"/>
    <property type="gene ID" value="Zm00001eb203580"/>
</dbReference>
<evidence type="ECO:0000313" key="1">
    <source>
        <dbReference type="EnsemblPlants" id="Zm00001eb203580_P001"/>
    </source>
</evidence>
<organism evidence="1 2">
    <name type="scientific">Zea mays</name>
    <name type="common">Maize</name>
    <dbReference type="NCBI Taxonomy" id="4577"/>
    <lineage>
        <taxon>Eukaryota</taxon>
        <taxon>Viridiplantae</taxon>
        <taxon>Streptophyta</taxon>
        <taxon>Embryophyta</taxon>
        <taxon>Tracheophyta</taxon>
        <taxon>Spermatophyta</taxon>
        <taxon>Magnoliopsida</taxon>
        <taxon>Liliopsida</taxon>
        <taxon>Poales</taxon>
        <taxon>Poaceae</taxon>
        <taxon>PACMAD clade</taxon>
        <taxon>Panicoideae</taxon>
        <taxon>Andropogonodae</taxon>
        <taxon>Andropogoneae</taxon>
        <taxon>Tripsacinae</taxon>
        <taxon>Zea</taxon>
    </lineage>
</organism>
<accession>A0A804P296</accession>